<keyword evidence="2" id="KW-1185">Reference proteome</keyword>
<dbReference type="Proteomes" id="UP000265520">
    <property type="component" value="Unassembled WGS sequence"/>
</dbReference>
<evidence type="ECO:0000313" key="2">
    <source>
        <dbReference type="Proteomes" id="UP000265520"/>
    </source>
</evidence>
<accession>A0A392PM47</accession>
<dbReference type="AlphaFoldDB" id="A0A392PM47"/>
<comment type="caution">
    <text evidence="1">The sequence shown here is derived from an EMBL/GenBank/DDBJ whole genome shotgun (WGS) entry which is preliminary data.</text>
</comment>
<proteinExistence type="predicted"/>
<evidence type="ECO:0000313" key="1">
    <source>
        <dbReference type="EMBL" id="MCI12376.1"/>
    </source>
</evidence>
<feature type="non-terminal residue" evidence="1">
    <location>
        <position position="1"/>
    </location>
</feature>
<protein>
    <submittedName>
        <fullName evidence="1">Uncharacterized protein</fullName>
    </submittedName>
</protein>
<name>A0A392PM47_9FABA</name>
<sequence length="47" mass="5042">AFGVGSKNQRRWRRGCGTKSGFFVQRGVEEGSKAKFSSTAAISTSLC</sequence>
<reference evidence="1 2" key="1">
    <citation type="journal article" date="2018" name="Front. Plant Sci.">
        <title>Red Clover (Trifolium pratense) and Zigzag Clover (T. medium) - A Picture of Genomic Similarities and Differences.</title>
        <authorList>
            <person name="Dluhosova J."/>
            <person name="Istvanek J."/>
            <person name="Nedelnik J."/>
            <person name="Repkova J."/>
        </authorList>
    </citation>
    <scope>NUCLEOTIDE SEQUENCE [LARGE SCALE GENOMIC DNA]</scope>
    <source>
        <strain evidence="2">cv. 10/8</strain>
        <tissue evidence="1">Leaf</tissue>
    </source>
</reference>
<organism evidence="1 2">
    <name type="scientific">Trifolium medium</name>
    <dbReference type="NCBI Taxonomy" id="97028"/>
    <lineage>
        <taxon>Eukaryota</taxon>
        <taxon>Viridiplantae</taxon>
        <taxon>Streptophyta</taxon>
        <taxon>Embryophyta</taxon>
        <taxon>Tracheophyta</taxon>
        <taxon>Spermatophyta</taxon>
        <taxon>Magnoliopsida</taxon>
        <taxon>eudicotyledons</taxon>
        <taxon>Gunneridae</taxon>
        <taxon>Pentapetalae</taxon>
        <taxon>rosids</taxon>
        <taxon>fabids</taxon>
        <taxon>Fabales</taxon>
        <taxon>Fabaceae</taxon>
        <taxon>Papilionoideae</taxon>
        <taxon>50 kb inversion clade</taxon>
        <taxon>NPAAA clade</taxon>
        <taxon>Hologalegina</taxon>
        <taxon>IRL clade</taxon>
        <taxon>Trifolieae</taxon>
        <taxon>Trifolium</taxon>
    </lineage>
</organism>
<dbReference type="EMBL" id="LXQA010083936">
    <property type="protein sequence ID" value="MCI12376.1"/>
    <property type="molecule type" value="Genomic_DNA"/>
</dbReference>